<dbReference type="InterPro" id="IPR014721">
    <property type="entry name" value="Ribsml_uS5_D2-typ_fold_subgr"/>
</dbReference>
<comment type="caution">
    <text evidence="5">The sequence shown here is derived from an EMBL/GenBank/DDBJ whole genome shotgun (WGS) entry which is preliminary data.</text>
</comment>
<dbReference type="InterPro" id="IPR045006">
    <property type="entry name" value="CHLI-like"/>
</dbReference>
<dbReference type="OrthoDB" id="9813147at2"/>
<dbReference type="Gene3D" id="3.30.230.10">
    <property type="match status" value="1"/>
</dbReference>
<dbReference type="InterPro" id="IPR025158">
    <property type="entry name" value="Mg_chelat-rel_C"/>
</dbReference>
<dbReference type="Gene3D" id="3.40.50.300">
    <property type="entry name" value="P-loop containing nucleotide triphosphate hydrolases"/>
    <property type="match status" value="1"/>
</dbReference>
<dbReference type="InterPro" id="IPR001208">
    <property type="entry name" value="MCM_dom"/>
</dbReference>
<dbReference type="EMBL" id="JGYX01000002">
    <property type="protein sequence ID" value="KFI61132.1"/>
    <property type="molecule type" value="Genomic_DNA"/>
</dbReference>
<gene>
    <name evidence="5" type="ORF">BIGA_0562</name>
</gene>
<organism evidence="5 6">
    <name type="scientific">Bifidobacterium pullorum subsp. gallinarum</name>
    <dbReference type="NCBI Taxonomy" id="78344"/>
    <lineage>
        <taxon>Bacteria</taxon>
        <taxon>Bacillati</taxon>
        <taxon>Actinomycetota</taxon>
        <taxon>Actinomycetes</taxon>
        <taxon>Bifidobacteriales</taxon>
        <taxon>Bifidobacteriaceae</taxon>
        <taxon>Bifidobacterium</taxon>
    </lineage>
</organism>
<dbReference type="GO" id="GO:0005524">
    <property type="term" value="F:ATP binding"/>
    <property type="evidence" value="ECO:0007669"/>
    <property type="project" value="UniProtKB-KW"/>
</dbReference>
<sequence length="510" mass="54665">MAIGGALSIGLIGIKAFIIQVQAFISPGLPYFSIIGLPDASLSEARERVKSACHACGLRWPETRVTVNLSPASMPKRGSSHDLAIAASVLSAAGAIPPDCLNEVVVIGEVNLDGTVLPVNGLLPIMLHAKERGLRRMVVPYANLDEASLVDGPQVIGVRHVGELIEMMGGSARYQMPHDLPVGEQPRQPVFDASHPGDMAEVIGQAEAKKALEVAAAGGHHLLMVGPPGSGKTMLASRLPGIMSPLNEREQLEVASIRSLCGTLQHYGISDVPPFEAPHHTASCPSLVGGGSGLAQPGAISRAHCGILFMDEAPEFSTRALQTLREPLESGHVVLTRSGGTTYYPADFQLVMAANPCPCGFDYGTGERCTCRERDRMRYFSRLSGPILDRIDIQITVPPVTTLLAADTVPAEPSARIRERVIQARHTAQERFARHGWSCNAQASGSWLRDHTSRAALQVIDRALNRERLSLRGADRSMRLAWTLADLSGADSPTPDHMFTAIGLRTEDRP</sequence>
<protein>
    <submittedName>
        <fullName evidence="5">Mg chelatase-like protein</fullName>
    </submittedName>
</protein>
<evidence type="ECO:0000256" key="1">
    <source>
        <dbReference type="ARBA" id="ARBA00006354"/>
    </source>
</evidence>
<name>A0A087AQT2_9BIFI</name>
<dbReference type="CDD" id="cd00009">
    <property type="entry name" value="AAA"/>
    <property type="match status" value="1"/>
</dbReference>
<dbReference type="PRINTS" id="PR01657">
    <property type="entry name" value="MCMFAMILY"/>
</dbReference>
<dbReference type="Pfam" id="PF13335">
    <property type="entry name" value="Mg_chelatase_C"/>
    <property type="match status" value="1"/>
</dbReference>
<evidence type="ECO:0000313" key="5">
    <source>
        <dbReference type="EMBL" id="KFI61132.1"/>
    </source>
</evidence>
<dbReference type="GO" id="GO:0003677">
    <property type="term" value="F:DNA binding"/>
    <property type="evidence" value="ECO:0007669"/>
    <property type="project" value="InterPro"/>
</dbReference>
<evidence type="ECO:0000313" key="6">
    <source>
        <dbReference type="Proteomes" id="UP000029046"/>
    </source>
</evidence>
<accession>A0A087AQT2</accession>
<dbReference type="RefSeq" id="WP_033506092.1">
    <property type="nucleotide sequence ID" value="NZ_JGYX01000002.1"/>
</dbReference>
<dbReference type="InterPro" id="IPR000523">
    <property type="entry name" value="Mg_chelatse_chII-like_cat_dom"/>
</dbReference>
<dbReference type="InterPro" id="IPR003593">
    <property type="entry name" value="AAA+_ATPase"/>
</dbReference>
<dbReference type="PANTHER" id="PTHR32039">
    <property type="entry name" value="MAGNESIUM-CHELATASE SUBUNIT CHLI"/>
    <property type="match status" value="1"/>
</dbReference>
<dbReference type="InterPro" id="IPR027417">
    <property type="entry name" value="P-loop_NTPase"/>
</dbReference>
<evidence type="ECO:0000259" key="4">
    <source>
        <dbReference type="SMART" id="SM00382"/>
    </source>
</evidence>
<feature type="domain" description="AAA+ ATPase" evidence="4">
    <location>
        <begin position="218"/>
        <end position="401"/>
    </location>
</feature>
<evidence type="ECO:0000256" key="2">
    <source>
        <dbReference type="ARBA" id="ARBA00022741"/>
    </source>
</evidence>
<dbReference type="Proteomes" id="UP000029046">
    <property type="component" value="Unassembled WGS sequence"/>
</dbReference>
<dbReference type="eggNOG" id="COG0606">
    <property type="taxonomic scope" value="Bacteria"/>
</dbReference>
<dbReference type="InterPro" id="IPR004482">
    <property type="entry name" value="Mg_chelat-rel"/>
</dbReference>
<dbReference type="Pfam" id="PF01078">
    <property type="entry name" value="Mg_chelatase"/>
    <property type="match status" value="1"/>
</dbReference>
<reference evidence="5 6" key="1">
    <citation type="submission" date="2014-03" db="EMBL/GenBank/DDBJ databases">
        <title>Genomics of Bifidobacteria.</title>
        <authorList>
            <person name="Ventura M."/>
            <person name="Milani C."/>
            <person name="Lugli G.A."/>
        </authorList>
    </citation>
    <scope>NUCLEOTIDE SEQUENCE [LARGE SCALE GENOMIC DNA]</scope>
    <source>
        <strain evidence="5 6">LMG 11586</strain>
    </source>
</reference>
<keyword evidence="3" id="KW-0067">ATP-binding</keyword>
<dbReference type="PANTHER" id="PTHR32039:SF7">
    <property type="entry name" value="COMPETENCE PROTEIN COMM"/>
    <property type="match status" value="1"/>
</dbReference>
<keyword evidence="2" id="KW-0547">Nucleotide-binding</keyword>
<dbReference type="SMART" id="SM00382">
    <property type="entry name" value="AAA"/>
    <property type="match status" value="1"/>
</dbReference>
<dbReference type="AlphaFoldDB" id="A0A087AQT2"/>
<proteinExistence type="inferred from homology"/>
<dbReference type="SUPFAM" id="SSF54211">
    <property type="entry name" value="Ribosomal protein S5 domain 2-like"/>
    <property type="match status" value="1"/>
</dbReference>
<keyword evidence="6" id="KW-1185">Reference proteome</keyword>
<comment type="similarity">
    <text evidence="1">Belongs to the Mg-chelatase subunits D/I family. ComM subfamily.</text>
</comment>
<evidence type="ECO:0000256" key="3">
    <source>
        <dbReference type="ARBA" id="ARBA00022840"/>
    </source>
</evidence>
<dbReference type="Pfam" id="PF13541">
    <property type="entry name" value="ChlI"/>
    <property type="match status" value="1"/>
</dbReference>
<dbReference type="SUPFAM" id="SSF52540">
    <property type="entry name" value="P-loop containing nucleoside triphosphate hydrolases"/>
    <property type="match status" value="1"/>
</dbReference>
<dbReference type="InterPro" id="IPR020568">
    <property type="entry name" value="Ribosomal_Su5_D2-typ_SF"/>
</dbReference>
<dbReference type="NCBIfam" id="TIGR00368">
    <property type="entry name" value="YifB family Mg chelatase-like AAA ATPase"/>
    <property type="match status" value="1"/>
</dbReference>